<evidence type="ECO:0000313" key="2">
    <source>
        <dbReference type="EMBL" id="AGB41469.1"/>
    </source>
</evidence>
<proteinExistence type="predicted"/>
<dbReference type="KEGG" id="hhl:Halha_1528"/>
<evidence type="ECO:0000313" key="3">
    <source>
        <dbReference type="Proteomes" id="UP000010880"/>
    </source>
</evidence>
<dbReference type="PANTHER" id="PTHR32305:SF15">
    <property type="entry name" value="PROTEIN RHSA-RELATED"/>
    <property type="match status" value="1"/>
</dbReference>
<dbReference type="EMBL" id="CP003359">
    <property type="protein sequence ID" value="AGB41469.1"/>
    <property type="molecule type" value="Genomic_DNA"/>
</dbReference>
<feature type="transmembrane region" description="Helical" evidence="1">
    <location>
        <begin position="465"/>
        <end position="492"/>
    </location>
</feature>
<dbReference type="AlphaFoldDB" id="L0KAS2"/>
<dbReference type="HOGENOM" id="CLU_547210_0_0_9"/>
<evidence type="ECO:0000256" key="1">
    <source>
        <dbReference type="SAM" id="Phobius"/>
    </source>
</evidence>
<dbReference type="NCBIfam" id="TIGR03696">
    <property type="entry name" value="Rhs_assc_core"/>
    <property type="match status" value="1"/>
</dbReference>
<keyword evidence="1" id="KW-0812">Transmembrane</keyword>
<reference evidence="3" key="1">
    <citation type="submission" date="2012-02" db="EMBL/GenBank/DDBJ databases">
        <title>The complete genome of Halobacteroides halobius DSM 5150.</title>
        <authorList>
            <person name="Lucas S."/>
            <person name="Copeland A."/>
            <person name="Lapidus A."/>
            <person name="Glavina del Rio T."/>
            <person name="Dalin E."/>
            <person name="Tice H."/>
            <person name="Bruce D."/>
            <person name="Goodwin L."/>
            <person name="Pitluck S."/>
            <person name="Peters L."/>
            <person name="Mikhailova N."/>
            <person name="Gu W."/>
            <person name="Kyrpides N."/>
            <person name="Mavromatis K."/>
            <person name="Ivanova N."/>
            <person name="Brettin T."/>
            <person name="Detter J.C."/>
            <person name="Han C."/>
            <person name="Larimer F."/>
            <person name="Land M."/>
            <person name="Hauser L."/>
            <person name="Markowitz V."/>
            <person name="Cheng J.-F."/>
            <person name="Hugenholtz P."/>
            <person name="Woyke T."/>
            <person name="Wu D."/>
            <person name="Tindall B."/>
            <person name="Pomrenke H."/>
            <person name="Brambilla E."/>
            <person name="Klenk H.-P."/>
            <person name="Eisen J.A."/>
        </authorList>
    </citation>
    <scope>NUCLEOTIDE SEQUENCE [LARGE SCALE GENOMIC DNA]</scope>
    <source>
        <strain evidence="3">ATCC 35273 / DSM 5150 / MD-1</strain>
    </source>
</reference>
<dbReference type="PANTHER" id="PTHR32305">
    <property type="match status" value="1"/>
</dbReference>
<dbReference type="Proteomes" id="UP000010880">
    <property type="component" value="Chromosome"/>
</dbReference>
<name>L0KAS2_HALHC</name>
<dbReference type="InterPro" id="IPR022385">
    <property type="entry name" value="Rhs_assc_core"/>
</dbReference>
<dbReference type="Gene3D" id="2.180.10.10">
    <property type="entry name" value="RHS repeat-associated core"/>
    <property type="match status" value="1"/>
</dbReference>
<gene>
    <name evidence="2" type="ordered locus">Halha_1528</name>
</gene>
<dbReference type="eggNOG" id="COG3209">
    <property type="taxonomic scope" value="Bacteria"/>
</dbReference>
<keyword evidence="1" id="KW-0472">Membrane</keyword>
<sequence length="498" mass="57281">MKIGTYEYNQSNQLVQADQRKYDYDDNGNLIKEQLGDLSAEYEYNYNNRLVRARNNSNYPHFFNSGRPFKGEVRYKYDALGRKIEKTVDPLQGAWQETQRYMYDGKSHNIIEGYEMKVKRKGNNGNNRINAGKMNKISEYYYAEGKLIAMNYFKKPKVSGGWWPKHPNKGLNFYHKDALGSVTMTSGRNGQAVERYEYDAYGDPYNGWFEHSAHNQNVFGFTGQRYSNQLGTWNFAYRHYNSQSMRWITVDPVKDGTNWYVYVNANSINYIDPLDLQMEENIVLDLRFVKITDDQNSKNNKLKKSVEKSIDNIPKSIKKAKKSFNNSLQNMKKYTKINNNDVLIDTGFGSKHNNITEEVFDFQVTQDGVKDNVPDLGANLDTSIAKVKYESDNFSLGLKGATVEAETSAVMGTRDSGSVRVVAFFAEIEGSIKLSFIVPLPVLYPILRLGAIFEFSKENFRRTCWFFISLGLFGLGIGIYISFTSIVAPYYLKEKYGK</sequence>
<keyword evidence="1" id="KW-1133">Transmembrane helix</keyword>
<organism evidence="2 3">
    <name type="scientific">Halobacteroides halobius (strain ATCC 35273 / DSM 5150 / MD-1)</name>
    <dbReference type="NCBI Taxonomy" id="748449"/>
    <lineage>
        <taxon>Bacteria</taxon>
        <taxon>Bacillati</taxon>
        <taxon>Bacillota</taxon>
        <taxon>Clostridia</taxon>
        <taxon>Halanaerobiales</taxon>
        <taxon>Halobacteroidaceae</taxon>
        <taxon>Halobacteroides</taxon>
    </lineage>
</organism>
<protein>
    <submittedName>
        <fullName evidence="2">RHS repeat-associated core domain protein</fullName>
    </submittedName>
</protein>
<dbReference type="STRING" id="748449.Halha_1528"/>
<keyword evidence="3" id="KW-1185">Reference proteome</keyword>
<accession>L0KAS2</accession>
<dbReference type="InterPro" id="IPR050708">
    <property type="entry name" value="T6SS_VgrG/RHS"/>
</dbReference>